<protein>
    <recommendedName>
        <fullName evidence="4">Metal-binding protein</fullName>
    </recommendedName>
</protein>
<organism evidence="2 3">
    <name type="scientific">Furfurilactobacillus rossiae DSM 15814</name>
    <dbReference type="NCBI Taxonomy" id="1114972"/>
    <lineage>
        <taxon>Bacteria</taxon>
        <taxon>Bacillati</taxon>
        <taxon>Bacillota</taxon>
        <taxon>Bacilli</taxon>
        <taxon>Lactobacillales</taxon>
        <taxon>Lactobacillaceae</taxon>
        <taxon>Furfurilactobacillus</taxon>
    </lineage>
</organism>
<dbReference type="RefSeq" id="WP_017261722.1">
    <property type="nucleotide sequence ID" value="NZ_AUAW01000001.1"/>
</dbReference>
<feature type="compositionally biased region" description="Acidic residues" evidence="1">
    <location>
        <begin position="150"/>
        <end position="163"/>
    </location>
</feature>
<accession>A0A0R1RJU1</accession>
<dbReference type="EMBL" id="AZFF01000001">
    <property type="protein sequence ID" value="KRL57376.1"/>
    <property type="molecule type" value="Genomic_DNA"/>
</dbReference>
<evidence type="ECO:0000313" key="3">
    <source>
        <dbReference type="Proteomes" id="UP000051999"/>
    </source>
</evidence>
<dbReference type="OrthoDB" id="9790372at2"/>
<evidence type="ECO:0008006" key="4">
    <source>
        <dbReference type="Google" id="ProtNLM"/>
    </source>
</evidence>
<dbReference type="eggNOG" id="COG1399">
    <property type="taxonomic scope" value="Bacteria"/>
</dbReference>
<dbReference type="Pfam" id="PF02620">
    <property type="entry name" value="YceD"/>
    <property type="match status" value="1"/>
</dbReference>
<sequence length="183" mass="21090">MKWSLKELEKYRNEPLRIDETLDVKVKMLDRFADRVIDIDPVKVVGTVMVDRDDVLLDVKVSGKAVVPSSRSLAPVDFPFDFDMNEIYITEESHFDRYEENETVLLLETQTVDLDEGVIDNIIAQIPMQILTESERNGQDMPTGNGWEVISEDDYTAEQEENQPIDPRLAKLKGLFPDQDQDR</sequence>
<gene>
    <name evidence="2" type="ORF">FD35_GL000390</name>
</gene>
<name>A0A0R1RJU1_9LACO</name>
<keyword evidence="3" id="KW-1185">Reference proteome</keyword>
<reference evidence="2 3" key="1">
    <citation type="journal article" date="2015" name="Genome Announc.">
        <title>Expanding the biotechnology potential of lactobacilli through comparative genomics of 213 strains and associated genera.</title>
        <authorList>
            <person name="Sun Z."/>
            <person name="Harris H.M."/>
            <person name="McCann A."/>
            <person name="Guo C."/>
            <person name="Argimon S."/>
            <person name="Zhang W."/>
            <person name="Yang X."/>
            <person name="Jeffery I.B."/>
            <person name="Cooney J.C."/>
            <person name="Kagawa T.F."/>
            <person name="Liu W."/>
            <person name="Song Y."/>
            <person name="Salvetti E."/>
            <person name="Wrobel A."/>
            <person name="Rasinkangas P."/>
            <person name="Parkhill J."/>
            <person name="Rea M.C."/>
            <person name="O'Sullivan O."/>
            <person name="Ritari J."/>
            <person name="Douillard F.P."/>
            <person name="Paul Ross R."/>
            <person name="Yang R."/>
            <person name="Briner A.E."/>
            <person name="Felis G.E."/>
            <person name="de Vos W.M."/>
            <person name="Barrangou R."/>
            <person name="Klaenhammer T.R."/>
            <person name="Caufield P.W."/>
            <person name="Cui Y."/>
            <person name="Zhang H."/>
            <person name="O'Toole P.W."/>
        </authorList>
    </citation>
    <scope>NUCLEOTIDE SEQUENCE [LARGE SCALE GENOMIC DNA]</scope>
    <source>
        <strain evidence="2 3">DSM 15814</strain>
    </source>
</reference>
<dbReference type="STRING" id="1114972.FD35_GL000390"/>
<proteinExistence type="predicted"/>
<dbReference type="AlphaFoldDB" id="A0A0R1RJU1"/>
<feature type="region of interest" description="Disordered" evidence="1">
    <location>
        <begin position="133"/>
        <end position="183"/>
    </location>
</feature>
<dbReference type="Proteomes" id="UP000051999">
    <property type="component" value="Unassembled WGS sequence"/>
</dbReference>
<dbReference type="InterPro" id="IPR003772">
    <property type="entry name" value="YceD"/>
</dbReference>
<dbReference type="PATRIC" id="fig|1114972.6.peg.391"/>
<evidence type="ECO:0000313" key="2">
    <source>
        <dbReference type="EMBL" id="KRL57376.1"/>
    </source>
</evidence>
<comment type="caution">
    <text evidence="2">The sequence shown here is derived from an EMBL/GenBank/DDBJ whole genome shotgun (WGS) entry which is preliminary data.</text>
</comment>
<evidence type="ECO:0000256" key="1">
    <source>
        <dbReference type="SAM" id="MobiDB-lite"/>
    </source>
</evidence>